<reference evidence="1" key="1">
    <citation type="journal article" date="2015" name="Nature">
        <title>Complex archaea that bridge the gap between prokaryotes and eukaryotes.</title>
        <authorList>
            <person name="Spang A."/>
            <person name="Saw J.H."/>
            <person name="Jorgensen S.L."/>
            <person name="Zaremba-Niedzwiedzka K."/>
            <person name="Martijn J."/>
            <person name="Lind A.E."/>
            <person name="van Eijk R."/>
            <person name="Schleper C."/>
            <person name="Guy L."/>
            <person name="Ettema T.J."/>
        </authorList>
    </citation>
    <scope>NUCLEOTIDE SEQUENCE</scope>
</reference>
<feature type="non-terminal residue" evidence="1">
    <location>
        <position position="389"/>
    </location>
</feature>
<dbReference type="EMBL" id="LAZR01000723">
    <property type="protein sequence ID" value="KKN59559.1"/>
    <property type="molecule type" value="Genomic_DNA"/>
</dbReference>
<comment type="caution">
    <text evidence="1">The sequence shown here is derived from an EMBL/GenBank/DDBJ whole genome shotgun (WGS) entry which is preliminary data.</text>
</comment>
<proteinExistence type="predicted"/>
<dbReference type="AlphaFoldDB" id="A0A0F9RXJ4"/>
<protein>
    <submittedName>
        <fullName evidence="1">Uncharacterized protein</fullName>
    </submittedName>
</protein>
<gene>
    <name evidence="1" type="ORF">LCGC14_0541020</name>
</gene>
<accession>A0A0F9RXJ4</accession>
<name>A0A0F9RXJ4_9ZZZZ</name>
<organism evidence="1">
    <name type="scientific">marine sediment metagenome</name>
    <dbReference type="NCBI Taxonomy" id="412755"/>
    <lineage>
        <taxon>unclassified sequences</taxon>
        <taxon>metagenomes</taxon>
        <taxon>ecological metagenomes</taxon>
    </lineage>
</organism>
<sequence>MNDLKDIPGFTKYFRVISPSEISINKENIFYRDKYNDIINYIKTMITFHENNSLIEYFRPKGAILININPGTDILDFLKLISSNFHLELIEFDSNEIKIAPEKFIKSFTSAIKSFRSNIDKEKDLKDVKGSEIEDLDHLNEKIERKLLLIDQRLSLKYSLNEFNLLEILVNNQNNSGLNSLDSNLIMVWINYEIQDIMDISSNVYNTFDLLIKVPLLNNFERETVYRDFLEKNSKIVFDVDALVKYTENWEVKDIKQLLKIGIFKQFLNSDLNDISNEITQILLDLVDSGEFLPSFSPNITKNHQVDEDGEENQPVKKQIERLDDDQSNTIKNVDEYVKEIRELRTSEFMLNQLYENAAYKNYNELILIIDKIQKKEPLEENDRRLLAN</sequence>
<evidence type="ECO:0000313" key="1">
    <source>
        <dbReference type="EMBL" id="KKN59559.1"/>
    </source>
</evidence>